<keyword evidence="3" id="KW-0813">Transport</keyword>
<proteinExistence type="inferred from homology"/>
<dbReference type="Pfam" id="PF01602">
    <property type="entry name" value="Adaptin_N"/>
    <property type="match status" value="1"/>
</dbReference>
<dbReference type="InterPro" id="IPR016024">
    <property type="entry name" value="ARM-type_fold"/>
</dbReference>
<feature type="domain" description="Clathrin/coatomer adaptor adaptin-like N-terminal" evidence="7">
    <location>
        <begin position="26"/>
        <end position="391"/>
    </location>
</feature>
<name>A0A8J4XQK2_CHIOP</name>
<evidence type="ECO:0000259" key="7">
    <source>
        <dbReference type="Pfam" id="PF01602"/>
    </source>
</evidence>
<dbReference type="GO" id="GO:0016192">
    <property type="term" value="P:vesicle-mediated transport"/>
    <property type="evidence" value="ECO:0007669"/>
    <property type="project" value="InterPro"/>
</dbReference>
<dbReference type="GO" id="GO:0006886">
    <property type="term" value="P:intracellular protein transport"/>
    <property type="evidence" value="ECO:0007669"/>
    <property type="project" value="InterPro"/>
</dbReference>
<feature type="region of interest" description="Disordered" evidence="6">
    <location>
        <begin position="387"/>
        <end position="408"/>
    </location>
</feature>
<keyword evidence="4" id="KW-0653">Protein transport</keyword>
<comment type="similarity">
    <text evidence="2">Belongs to the adaptor complexes large subunit family.</text>
</comment>
<comment type="subcellular location">
    <subcellularLocation>
        <location evidence="1">Endomembrane system</location>
    </subcellularLocation>
</comment>
<dbReference type="GO" id="GO:0012505">
    <property type="term" value="C:endomembrane system"/>
    <property type="evidence" value="ECO:0007669"/>
    <property type="project" value="UniProtKB-SubCell"/>
</dbReference>
<dbReference type="GO" id="GO:0030117">
    <property type="term" value="C:membrane coat"/>
    <property type="evidence" value="ECO:0007669"/>
    <property type="project" value="InterPro"/>
</dbReference>
<dbReference type="SUPFAM" id="SSF48371">
    <property type="entry name" value="ARM repeat"/>
    <property type="match status" value="1"/>
</dbReference>
<comment type="caution">
    <text evidence="8">The sequence shown here is derived from an EMBL/GenBank/DDBJ whole genome shotgun (WGS) entry which is preliminary data.</text>
</comment>
<evidence type="ECO:0000256" key="2">
    <source>
        <dbReference type="ARBA" id="ARBA00006613"/>
    </source>
</evidence>
<reference evidence="8" key="1">
    <citation type="submission" date="2020-07" db="EMBL/GenBank/DDBJ databases">
        <title>The High-quality genome of the commercially important snow crab, Chionoecetes opilio.</title>
        <authorList>
            <person name="Jeong J.-H."/>
            <person name="Ryu S."/>
        </authorList>
    </citation>
    <scope>NUCLEOTIDE SEQUENCE</scope>
    <source>
        <strain evidence="8">MADBK_172401_WGS</strain>
        <tissue evidence="8">Digestive gland</tissue>
    </source>
</reference>
<evidence type="ECO:0000313" key="8">
    <source>
        <dbReference type="EMBL" id="KAG0711820.1"/>
    </source>
</evidence>
<evidence type="ECO:0000256" key="6">
    <source>
        <dbReference type="SAM" id="MobiDB-lite"/>
    </source>
</evidence>
<dbReference type="Proteomes" id="UP000770661">
    <property type="component" value="Unassembled WGS sequence"/>
</dbReference>
<evidence type="ECO:0000256" key="1">
    <source>
        <dbReference type="ARBA" id="ARBA00004308"/>
    </source>
</evidence>
<evidence type="ECO:0000256" key="4">
    <source>
        <dbReference type="ARBA" id="ARBA00022927"/>
    </source>
</evidence>
<dbReference type="AlphaFoldDB" id="A0A8J4XQK2"/>
<dbReference type="InterPro" id="IPR011989">
    <property type="entry name" value="ARM-like"/>
</dbReference>
<dbReference type="InterPro" id="IPR002553">
    <property type="entry name" value="Clathrin/coatomer_adapt-like_N"/>
</dbReference>
<keyword evidence="9" id="KW-1185">Reference proteome</keyword>
<protein>
    <submittedName>
        <fullName evidence="8">AP-4 complex subunit beta-1</fullName>
    </submittedName>
</protein>
<evidence type="ECO:0000256" key="3">
    <source>
        <dbReference type="ARBA" id="ARBA00022448"/>
    </source>
</evidence>
<dbReference type="Gene3D" id="1.25.10.10">
    <property type="entry name" value="Leucine-rich Repeat Variant"/>
    <property type="match status" value="1"/>
</dbReference>
<accession>A0A8J4XQK2</accession>
<evidence type="ECO:0000313" key="9">
    <source>
        <dbReference type="Proteomes" id="UP000770661"/>
    </source>
</evidence>
<dbReference type="PANTHER" id="PTHR11134">
    <property type="entry name" value="ADAPTOR COMPLEX SUBUNIT BETA FAMILY MEMBER"/>
    <property type="match status" value="1"/>
</dbReference>
<sequence length="587" mass="63645">MTMVPTSSGNKLLLSKMIGGGDLPTSDVVELLASHDTLCKKLTCCHIADKCTSNNDLALLTANLLLRDASDANPAIRCASISALAALPGIEESAVRALTSALSDQAAMVRRCGALGCVKLFDHCPDTVVECGLTDALYDGLRDSDPIVITNCILALDHILQAEGGIVVNKNIAHYLLSRIMQFSECNAVYVLTILLRYSPKSEEELLLLLNTLDELLLSRAPAVLVASVKLFLHWTQEHPHLKKDMLEVIQPSVCKILSRNMAETSYLLLEFIGLLGDIRKVFGPHYKYFLVRAKDPGYLKTQKLKVLSHISTEDNVCSLIEEVKPFCSDYQSFRGAVSCVGLLSKVSPAAHSMGLSMLVTLLDAPAERVVIAALECLMNIVLSKPSSEKNSSECAPDPDPSQSSLGNVEAQNPSILEKSFSQLSTHIEESELEPKTSYTAHNQLELPRDLIEAVIRALSREHVQEAAPSLVLYVLGTLAPHLDTAPDILQRMSSLSFSLPSIHADLVTAAAQTFISRPAQTQLLLGAILARAFKCGGEAASRAALVYATLQEHPSDAAFLLGATVRQLSPSNNNEVYREQQLEVTE</sequence>
<keyword evidence="5" id="KW-0472">Membrane</keyword>
<dbReference type="EMBL" id="JACEEZ010022982">
    <property type="protein sequence ID" value="KAG0711820.1"/>
    <property type="molecule type" value="Genomic_DNA"/>
</dbReference>
<gene>
    <name evidence="8" type="primary">AP4B1</name>
    <name evidence="8" type="ORF">GWK47_019788</name>
</gene>
<dbReference type="OrthoDB" id="10254310at2759"/>
<dbReference type="InterPro" id="IPR026739">
    <property type="entry name" value="AP_beta"/>
</dbReference>
<organism evidence="8 9">
    <name type="scientific">Chionoecetes opilio</name>
    <name type="common">Atlantic snow crab</name>
    <name type="synonym">Cancer opilio</name>
    <dbReference type="NCBI Taxonomy" id="41210"/>
    <lineage>
        <taxon>Eukaryota</taxon>
        <taxon>Metazoa</taxon>
        <taxon>Ecdysozoa</taxon>
        <taxon>Arthropoda</taxon>
        <taxon>Crustacea</taxon>
        <taxon>Multicrustacea</taxon>
        <taxon>Malacostraca</taxon>
        <taxon>Eumalacostraca</taxon>
        <taxon>Eucarida</taxon>
        <taxon>Decapoda</taxon>
        <taxon>Pleocyemata</taxon>
        <taxon>Brachyura</taxon>
        <taxon>Eubrachyura</taxon>
        <taxon>Majoidea</taxon>
        <taxon>Majidae</taxon>
        <taxon>Chionoecetes</taxon>
    </lineage>
</organism>
<evidence type="ECO:0000256" key="5">
    <source>
        <dbReference type="ARBA" id="ARBA00023136"/>
    </source>
</evidence>